<comment type="similarity">
    <text evidence="2">Belongs to the UreD family.</text>
</comment>
<evidence type="ECO:0000313" key="3">
    <source>
        <dbReference type="EMBL" id="MBY8883277.1"/>
    </source>
</evidence>
<dbReference type="InterPro" id="IPR002669">
    <property type="entry name" value="UreD"/>
</dbReference>
<gene>
    <name evidence="2" type="primary">ureD</name>
    <name evidence="3" type="ORF">K7472_00255</name>
</gene>
<dbReference type="HAMAP" id="MF_01384">
    <property type="entry name" value="UreD"/>
    <property type="match status" value="1"/>
</dbReference>
<proteinExistence type="inferred from homology"/>
<comment type="caution">
    <text evidence="3">The sequence shown here is derived from an EMBL/GenBank/DDBJ whole genome shotgun (WGS) entry which is preliminary data.</text>
</comment>
<evidence type="ECO:0000256" key="2">
    <source>
        <dbReference type="HAMAP-Rule" id="MF_01384"/>
    </source>
</evidence>
<comment type="subunit">
    <text evidence="2">UreD, UreF and UreG form a complex that acts as a GTP-hydrolysis-dependent molecular chaperone, activating the urease apoprotein by helping to assemble the nickel containing metallocenter of UreC. The UreE protein probably delivers the nickel.</text>
</comment>
<name>A0ABS7QN42_9ACTN</name>
<accession>A0ABS7QN42</accession>
<keyword evidence="1 2" id="KW-0143">Chaperone</keyword>
<dbReference type="EMBL" id="JAINVZ010000001">
    <property type="protein sequence ID" value="MBY8883277.1"/>
    <property type="molecule type" value="Genomic_DNA"/>
</dbReference>
<comment type="function">
    <text evidence="2">Required for maturation of urease via the functional incorporation of the urease nickel metallocenter.</text>
</comment>
<dbReference type="Proteomes" id="UP001198565">
    <property type="component" value="Unassembled WGS sequence"/>
</dbReference>
<keyword evidence="2" id="KW-0963">Cytoplasm</keyword>
<keyword evidence="4" id="KW-1185">Reference proteome</keyword>
<organism evidence="3 4">
    <name type="scientific">Streptantibioticus parmotrematis</name>
    <dbReference type="NCBI Taxonomy" id="2873249"/>
    <lineage>
        <taxon>Bacteria</taxon>
        <taxon>Bacillati</taxon>
        <taxon>Actinomycetota</taxon>
        <taxon>Actinomycetes</taxon>
        <taxon>Kitasatosporales</taxon>
        <taxon>Streptomycetaceae</taxon>
        <taxon>Streptantibioticus</taxon>
    </lineage>
</organism>
<comment type="subcellular location">
    <subcellularLocation>
        <location evidence="2">Cytoplasm</location>
    </subcellularLocation>
</comment>
<evidence type="ECO:0000313" key="4">
    <source>
        <dbReference type="Proteomes" id="UP001198565"/>
    </source>
</evidence>
<keyword evidence="2" id="KW-0996">Nickel insertion</keyword>
<reference evidence="3 4" key="1">
    <citation type="submission" date="2021-08" db="EMBL/GenBank/DDBJ databases">
        <title>Streptomyces sp. PTM05 isolated from lichen.</title>
        <authorList>
            <person name="Somphong A."/>
            <person name="Phongsopitanun W."/>
            <person name="Tanasupawat S."/>
        </authorList>
    </citation>
    <scope>NUCLEOTIDE SEQUENCE [LARGE SCALE GENOMIC DNA]</scope>
    <source>
        <strain evidence="3 4">Ptm05</strain>
    </source>
</reference>
<dbReference type="RefSeq" id="WP_222972808.1">
    <property type="nucleotide sequence ID" value="NZ_JAINVZ010000001.1"/>
</dbReference>
<protein>
    <recommendedName>
        <fullName evidence="2">Urease accessory protein UreD</fullName>
    </recommendedName>
</protein>
<evidence type="ECO:0000256" key="1">
    <source>
        <dbReference type="ARBA" id="ARBA00023186"/>
    </source>
</evidence>
<sequence length="307" mass="30900">MPTTTPEAASAPDAARTALGACAPDASPAVRRAAVPSSGVHAGARVVAAPDGRGGTALPVLDGAGPFALRRTRSHGPWAHVTVVGAMAAPLGGDRLTLSAEVLAGARLRVGAAAATVSLPGRDGAPATYDIDLSLGEGAELHWLPEPLIVVAGSDLTVTTRVTLAAGARLVFREEQVLGRAGERTGRLVNRLTVRRAGRPLLDQELAFGPGEPGWSGPAVLGGYRATGQLLTVSPEFGEQAPDVRLLTEDPARGEAVLTPLAGPATLVTALAHDGLTVRRLLDRGGAAAAVTGPAQPVSRSDAAGSS</sequence>
<dbReference type="Pfam" id="PF01774">
    <property type="entry name" value="UreD"/>
    <property type="match status" value="1"/>
</dbReference>